<organism evidence="1 2">
    <name type="scientific">Sphaerisporangium corydalis</name>
    <dbReference type="NCBI Taxonomy" id="1441875"/>
    <lineage>
        <taxon>Bacteria</taxon>
        <taxon>Bacillati</taxon>
        <taxon>Actinomycetota</taxon>
        <taxon>Actinomycetes</taxon>
        <taxon>Streptosporangiales</taxon>
        <taxon>Streptosporangiaceae</taxon>
        <taxon>Sphaerisporangium</taxon>
    </lineage>
</organism>
<evidence type="ECO:0000313" key="1">
    <source>
        <dbReference type="EMBL" id="MFC4586013.1"/>
    </source>
</evidence>
<comment type="caution">
    <text evidence="1">The sequence shown here is derived from an EMBL/GenBank/DDBJ whole genome shotgun (WGS) entry which is preliminary data.</text>
</comment>
<evidence type="ECO:0000313" key="2">
    <source>
        <dbReference type="Proteomes" id="UP001595891"/>
    </source>
</evidence>
<sequence>MRVLLDTNVWSRLIDKGAGEDFYRYAKNANLDVLIAPATLMELLASPNPESRRMRVRVVCRSRWTRLPTEAESEANEVVSEIRRLRPAWLRPKPDLYRLAHLHELWQNVKWREARAAEPYLIEEATAGMDAYVRRMMILSQREQKRLREGTDYLTYPTDISKRLSEPVEVVPDRNPEKRMIALGWRRGTSCQGWRVQLAMVIDHALFGAGAHPGEPFADWIGIYVDLHKLRMQRRDLGSMLLYEVEPSAMKRNWLRWAVDFTQPAMRIGSGNPGDNQLSAYLFDADIFITADKRFAQILRELRPVSPVTFAMPKYLNPSAEDLTHAIEGLTAS</sequence>
<dbReference type="Gene3D" id="3.40.50.1010">
    <property type="entry name" value="5'-nuclease"/>
    <property type="match status" value="1"/>
</dbReference>
<protein>
    <recommendedName>
        <fullName evidence="3">DUF4935 domain-containing protein</fullName>
    </recommendedName>
</protein>
<reference evidence="2" key="1">
    <citation type="journal article" date="2019" name="Int. J. Syst. Evol. Microbiol.">
        <title>The Global Catalogue of Microorganisms (GCM) 10K type strain sequencing project: providing services to taxonomists for standard genome sequencing and annotation.</title>
        <authorList>
            <consortium name="The Broad Institute Genomics Platform"/>
            <consortium name="The Broad Institute Genome Sequencing Center for Infectious Disease"/>
            <person name="Wu L."/>
            <person name="Ma J."/>
        </authorList>
    </citation>
    <scope>NUCLEOTIDE SEQUENCE [LARGE SCALE GENOMIC DNA]</scope>
    <source>
        <strain evidence="2">CCUG 49560</strain>
    </source>
</reference>
<evidence type="ECO:0008006" key="3">
    <source>
        <dbReference type="Google" id="ProtNLM"/>
    </source>
</evidence>
<proteinExistence type="predicted"/>
<keyword evidence="2" id="KW-1185">Reference proteome</keyword>
<dbReference type="RefSeq" id="WP_262841735.1">
    <property type="nucleotide sequence ID" value="NZ_JANZYP010000006.1"/>
</dbReference>
<dbReference type="EMBL" id="JBHSFN010000004">
    <property type="protein sequence ID" value="MFC4586013.1"/>
    <property type="molecule type" value="Genomic_DNA"/>
</dbReference>
<accession>A0ABV9E9T4</accession>
<dbReference type="Proteomes" id="UP001595891">
    <property type="component" value="Unassembled WGS sequence"/>
</dbReference>
<name>A0ABV9E9T4_9ACTN</name>
<gene>
    <name evidence="1" type="ORF">ACFO8L_08015</name>
</gene>